<name>A0A5I3ELZ8_SALET</name>
<accession>A0A5I3ELZ8</accession>
<evidence type="ECO:0000313" key="2">
    <source>
        <dbReference type="EMBL" id="EBW5674298.1"/>
    </source>
</evidence>
<feature type="region of interest" description="Disordered" evidence="1">
    <location>
        <begin position="28"/>
        <end position="61"/>
    </location>
</feature>
<organism evidence="2">
    <name type="scientific">Salmonella enterica subsp. enterica serovar London</name>
    <dbReference type="NCBI Taxonomy" id="149390"/>
    <lineage>
        <taxon>Bacteria</taxon>
        <taxon>Pseudomonadati</taxon>
        <taxon>Pseudomonadota</taxon>
        <taxon>Gammaproteobacteria</taxon>
        <taxon>Enterobacterales</taxon>
        <taxon>Enterobacteriaceae</taxon>
        <taxon>Salmonella</taxon>
    </lineage>
</organism>
<protein>
    <submittedName>
        <fullName evidence="2">Uncharacterized protein</fullName>
    </submittedName>
</protein>
<evidence type="ECO:0000256" key="1">
    <source>
        <dbReference type="SAM" id="MobiDB-lite"/>
    </source>
</evidence>
<dbReference type="AlphaFoldDB" id="A0A5I3ELZ8"/>
<gene>
    <name evidence="4" type="ORF">A4I94_22970</name>
    <name evidence="2" type="ORF">DPY77_24585</name>
    <name evidence="3" type="ORF">EBC19_20980</name>
</gene>
<evidence type="ECO:0000313" key="4">
    <source>
        <dbReference type="EMBL" id="EDA8247237.1"/>
    </source>
</evidence>
<dbReference type="EMBL" id="AAHRBT010000028">
    <property type="protein sequence ID" value="EBZ4207842.1"/>
    <property type="molecule type" value="Genomic_DNA"/>
</dbReference>
<reference evidence="2" key="1">
    <citation type="submission" date="2018-06" db="EMBL/GenBank/DDBJ databases">
        <authorList>
            <person name="Ashton P.M."/>
            <person name="Dallman T."/>
            <person name="Nair S."/>
            <person name="De Pinna E."/>
            <person name="Peters T."/>
            <person name="Grant K."/>
        </authorList>
    </citation>
    <scope>NUCLEOTIDE SEQUENCE</scope>
    <source>
        <strain evidence="4">186598</strain>
        <strain evidence="2">196404</strain>
        <strain evidence="3">623457</strain>
    </source>
</reference>
<proteinExistence type="predicted"/>
<sequence length="61" mass="7104">MIWTQLPWITWDMVVFLSQMQRQLHRDDTTAERKAKNAGAVSQAAAQLKSRRWAGRFDGEN</sequence>
<dbReference type="EMBL" id="AAHISR010000052">
    <property type="protein sequence ID" value="EBW5674298.1"/>
    <property type="molecule type" value="Genomic_DNA"/>
</dbReference>
<comment type="caution">
    <text evidence="2">The sequence shown here is derived from an EMBL/GenBank/DDBJ whole genome shotgun (WGS) entry which is preliminary data.</text>
</comment>
<dbReference type="EMBL" id="AALLJB010000085">
    <property type="protein sequence ID" value="EDA8247237.1"/>
    <property type="molecule type" value="Genomic_DNA"/>
</dbReference>
<evidence type="ECO:0000313" key="3">
    <source>
        <dbReference type="EMBL" id="EBZ4207842.1"/>
    </source>
</evidence>